<dbReference type="EnsemblMetazoa" id="AATE017798-RA">
    <property type="protein sequence ID" value="AATE017798-PA.1"/>
    <property type="gene ID" value="AATE017798"/>
</dbReference>
<evidence type="ECO:0000256" key="1">
    <source>
        <dbReference type="SAM" id="MobiDB-lite"/>
    </source>
</evidence>
<feature type="compositionally biased region" description="Low complexity" evidence="1">
    <location>
        <begin position="102"/>
        <end position="111"/>
    </location>
</feature>
<sequence length="406" mass="43366">MVYSSRDSDCSNNYPITTSFLASASLATTTTTTTTTAADPDMTSRTLTMVDETIVHDWQISPPITGGGGDGGGGGGGGLYGHVHGLPLSALHQPPTPPRPVSTGSGSWSTASGIESATDEFTVNQHYHQQEKQIEEVEGTPLETFAATIDNHRVGQRKASGEKKKREKRRRISFFKYILSFTIFRRWKTVHKAEECPSPGGFAMVLQDASGGANNSCTTVPPDGGTTLPDHNHLDRHVDNRTTDTGQPTLAESGTAVDGNGNKAGGFILASPSSSTGSACSSIVRTTDCNRNRIVVVDDSNHRHDSAQSVNHLAAKQSSKRTGGKRQHPSKAASSGKGFGASFFASVRSPPPQQQQQNNNNEPTGCVRRTKAASSGCRMSLWAAREPAHFRTTQDSFLVSFFRDDS</sequence>
<name>A0A182JGS1_ANOAO</name>
<proteinExistence type="predicted"/>
<feature type="compositionally biased region" description="Polar residues" evidence="1">
    <location>
        <begin position="243"/>
        <end position="252"/>
    </location>
</feature>
<feature type="compositionally biased region" description="Low complexity" evidence="1">
    <location>
        <begin position="354"/>
        <end position="363"/>
    </location>
</feature>
<reference evidence="2" key="1">
    <citation type="submission" date="2022-08" db="UniProtKB">
        <authorList>
            <consortium name="EnsemblMetazoa"/>
        </authorList>
    </citation>
    <scope>IDENTIFICATION</scope>
    <source>
        <strain evidence="2">EBRO</strain>
    </source>
</reference>
<organism evidence="2">
    <name type="scientific">Anopheles atroparvus</name>
    <name type="common">European mosquito</name>
    <dbReference type="NCBI Taxonomy" id="41427"/>
    <lineage>
        <taxon>Eukaryota</taxon>
        <taxon>Metazoa</taxon>
        <taxon>Ecdysozoa</taxon>
        <taxon>Arthropoda</taxon>
        <taxon>Hexapoda</taxon>
        <taxon>Insecta</taxon>
        <taxon>Pterygota</taxon>
        <taxon>Neoptera</taxon>
        <taxon>Endopterygota</taxon>
        <taxon>Diptera</taxon>
        <taxon>Nematocera</taxon>
        <taxon>Culicoidea</taxon>
        <taxon>Culicidae</taxon>
        <taxon>Anophelinae</taxon>
        <taxon>Anopheles</taxon>
    </lineage>
</organism>
<accession>A0A182JGS1</accession>
<feature type="compositionally biased region" description="Basic residues" evidence="1">
    <location>
        <begin position="318"/>
        <end position="329"/>
    </location>
</feature>
<feature type="region of interest" description="Disordered" evidence="1">
    <location>
        <begin position="236"/>
        <end position="258"/>
    </location>
</feature>
<feature type="region of interest" description="Disordered" evidence="1">
    <location>
        <begin position="88"/>
        <end position="111"/>
    </location>
</feature>
<evidence type="ECO:0000313" key="2">
    <source>
        <dbReference type="EnsemblMetazoa" id="AATE017798-PA.1"/>
    </source>
</evidence>
<feature type="region of interest" description="Disordered" evidence="1">
    <location>
        <begin position="299"/>
        <end position="370"/>
    </location>
</feature>
<dbReference type="VEuPathDB" id="VectorBase:AATE017798"/>
<feature type="compositionally biased region" description="Polar residues" evidence="1">
    <location>
        <begin position="307"/>
        <end position="317"/>
    </location>
</feature>
<dbReference type="AlphaFoldDB" id="A0A182JGS1"/>
<protein>
    <submittedName>
        <fullName evidence="2">Uncharacterized protein</fullName>
    </submittedName>
</protein>